<gene>
    <name evidence="4" type="ORF">BCF44_113344</name>
</gene>
<dbReference type="EMBL" id="QUNO01000013">
    <property type="protein sequence ID" value="REH39489.1"/>
    <property type="molecule type" value="Genomic_DNA"/>
</dbReference>
<dbReference type="Gene3D" id="1.25.40.10">
    <property type="entry name" value="Tetratricopeptide repeat domain"/>
    <property type="match status" value="1"/>
</dbReference>
<dbReference type="SUPFAM" id="SSF52540">
    <property type="entry name" value="P-loop containing nucleoside triphosphate hydrolases"/>
    <property type="match status" value="1"/>
</dbReference>
<dbReference type="InterPro" id="IPR027417">
    <property type="entry name" value="P-loop_NTPase"/>
</dbReference>
<dbReference type="GO" id="GO:0005737">
    <property type="term" value="C:cytoplasm"/>
    <property type="evidence" value="ECO:0007669"/>
    <property type="project" value="TreeGrafter"/>
</dbReference>
<dbReference type="Proteomes" id="UP000256269">
    <property type="component" value="Unassembled WGS sequence"/>
</dbReference>
<dbReference type="PROSITE" id="PS00622">
    <property type="entry name" value="HTH_LUXR_1"/>
    <property type="match status" value="1"/>
</dbReference>
<dbReference type="PROSITE" id="PS50043">
    <property type="entry name" value="HTH_LUXR_2"/>
    <property type="match status" value="1"/>
</dbReference>
<evidence type="ECO:0000256" key="1">
    <source>
        <dbReference type="ARBA" id="ARBA00022741"/>
    </source>
</evidence>
<evidence type="ECO:0000313" key="4">
    <source>
        <dbReference type="EMBL" id="REH39489.1"/>
    </source>
</evidence>
<dbReference type="InterPro" id="IPR000792">
    <property type="entry name" value="Tscrpt_reg_LuxR_C"/>
</dbReference>
<dbReference type="SUPFAM" id="SSF48452">
    <property type="entry name" value="TPR-like"/>
    <property type="match status" value="2"/>
</dbReference>
<keyword evidence="2" id="KW-0067">ATP-binding</keyword>
<dbReference type="PANTHER" id="PTHR16305:SF35">
    <property type="entry name" value="TRANSCRIPTIONAL ACTIVATOR DOMAIN"/>
    <property type="match status" value="1"/>
</dbReference>
<evidence type="ECO:0000256" key="2">
    <source>
        <dbReference type="ARBA" id="ARBA00022840"/>
    </source>
</evidence>
<keyword evidence="1" id="KW-0547">Nucleotide-binding</keyword>
<dbReference type="InterPro" id="IPR016032">
    <property type="entry name" value="Sig_transdc_resp-reg_C-effctor"/>
</dbReference>
<reference evidence="4 5" key="1">
    <citation type="submission" date="2018-08" db="EMBL/GenBank/DDBJ databases">
        <title>Genomic Encyclopedia of Archaeal and Bacterial Type Strains, Phase II (KMG-II): from individual species to whole genera.</title>
        <authorList>
            <person name="Goeker M."/>
        </authorList>
    </citation>
    <scope>NUCLEOTIDE SEQUENCE [LARGE SCALE GENOMIC DNA]</scope>
    <source>
        <strain evidence="4 5">DSM 45791</strain>
    </source>
</reference>
<dbReference type="GO" id="GO:0004016">
    <property type="term" value="F:adenylate cyclase activity"/>
    <property type="evidence" value="ECO:0007669"/>
    <property type="project" value="TreeGrafter"/>
</dbReference>
<dbReference type="SUPFAM" id="SSF46894">
    <property type="entry name" value="C-terminal effector domain of the bipartite response regulators"/>
    <property type="match status" value="1"/>
</dbReference>
<dbReference type="InterPro" id="IPR011990">
    <property type="entry name" value="TPR-like_helical_dom_sf"/>
</dbReference>
<dbReference type="InterPro" id="IPR041664">
    <property type="entry name" value="AAA_16"/>
</dbReference>
<evidence type="ECO:0000313" key="5">
    <source>
        <dbReference type="Proteomes" id="UP000256269"/>
    </source>
</evidence>
<evidence type="ECO:0000259" key="3">
    <source>
        <dbReference type="PROSITE" id="PS50043"/>
    </source>
</evidence>
<dbReference type="CDD" id="cd06170">
    <property type="entry name" value="LuxR_C_like"/>
    <property type="match status" value="1"/>
</dbReference>
<dbReference type="SMART" id="SM00421">
    <property type="entry name" value="HTH_LUXR"/>
    <property type="match status" value="1"/>
</dbReference>
<keyword evidence="5" id="KW-1185">Reference proteome</keyword>
<protein>
    <submittedName>
        <fullName evidence="4">Regulatory LuxR family protein</fullName>
    </submittedName>
</protein>
<dbReference type="InterPro" id="IPR036388">
    <property type="entry name" value="WH-like_DNA-bd_sf"/>
</dbReference>
<dbReference type="GO" id="GO:0003677">
    <property type="term" value="F:DNA binding"/>
    <property type="evidence" value="ECO:0007669"/>
    <property type="project" value="InterPro"/>
</dbReference>
<accession>A0A3E0H7S4</accession>
<proteinExistence type="predicted"/>
<dbReference type="Pfam" id="PF00196">
    <property type="entry name" value="GerE"/>
    <property type="match status" value="1"/>
</dbReference>
<dbReference type="Pfam" id="PF13191">
    <property type="entry name" value="AAA_16"/>
    <property type="match status" value="1"/>
</dbReference>
<sequence length="931" mass="100541">MNGTSRPIVGREHELALLHAPGAARLVEVVGDPGIGKTSLLVEFARHRGAVFCGRATEFEQHVPFAVFLDALADRVADLDTTERDLLGEPAVELLTAVFHGGAVAHADLQGVGRHRLYRAVRTLLEVVTPEQGGTLLLDDMHWADEGSVGLLEFLVRHPPTGPFLLAVSYRPRQASERLFAALSHAAGPERLRLELKPLTLKEVRQLLPDVDAARAKQLHDSSGGNPFYLDALTRVAADGDPEVALSAELAALTPRLLLVAQAAALAGDPFDPELVAEVAELPEGETLADLDELVARDLIRAESSARRFRYRHPLVRSAAYRTGRPAWRLNAHARAAAGLERRGAPATSRAHHVERAARAGDDSAINVLVEAAESVLGTVPALAVDWLRTAIDLLPRTPAEHSRLCGLMLLRARALLVTGRIDECRGTLQDLLVLLPEEPSDLRSAAVSMCGTVERLLGRYDEAQALLTAELTRLPDRHDRLALGMRIDIAAGLLQCAKFEEARTWVMQVLESPALHEIRPLTLTVGLSILATADAYTGRFETAVSHVRRASTMLDGLSDGELAERLYLTLELAWAELVLERNFDALRHVRRCAALAERTGHGHLQPDILLTFTQVYAQLGELAQAAEQAEATLEAALVMGRPELQEVIHARQSEIALCRGDVKAALHFAELAVEKAAPGAYWWSGEGVAALAAARLANGDPQGCVQDLMRGGDPALIGYAPSLRRLWFDELVRAEVALGNVEAALDWGRRAEQSVADGDLPGRTAQAWLASARAHLAAKDIPAAADLAARAADNFAQAHLPVHEGQARHVLGAALAELGRRDDAQQHLGRAKELFANAGAAGMHAAVVHQQRQLGAKSTRVRRDGGPLSQRELEIAELVAHGYTNRQIASQLFMSPKTVEAHLSRIFTKLGVASRTALASHLMRNAKESG</sequence>
<name>A0A3E0H7S4_9PSEU</name>
<dbReference type="PRINTS" id="PR00038">
    <property type="entry name" value="HTHLUXR"/>
</dbReference>
<dbReference type="PANTHER" id="PTHR16305">
    <property type="entry name" value="TESTICULAR SOLUBLE ADENYLYL CYCLASE"/>
    <property type="match status" value="1"/>
</dbReference>
<dbReference type="OrthoDB" id="4500249at2"/>
<feature type="domain" description="HTH luxR-type" evidence="3">
    <location>
        <begin position="862"/>
        <end position="927"/>
    </location>
</feature>
<dbReference type="Gene3D" id="1.10.10.10">
    <property type="entry name" value="Winged helix-like DNA-binding domain superfamily/Winged helix DNA-binding domain"/>
    <property type="match status" value="1"/>
</dbReference>
<dbReference type="GO" id="GO:0005524">
    <property type="term" value="F:ATP binding"/>
    <property type="evidence" value="ECO:0007669"/>
    <property type="project" value="UniProtKB-KW"/>
</dbReference>
<dbReference type="GO" id="GO:0006355">
    <property type="term" value="P:regulation of DNA-templated transcription"/>
    <property type="evidence" value="ECO:0007669"/>
    <property type="project" value="InterPro"/>
</dbReference>
<comment type="caution">
    <text evidence="4">The sequence shown here is derived from an EMBL/GenBank/DDBJ whole genome shotgun (WGS) entry which is preliminary data.</text>
</comment>
<dbReference type="AlphaFoldDB" id="A0A3E0H7S4"/>
<dbReference type="RefSeq" id="WP_116178790.1">
    <property type="nucleotide sequence ID" value="NZ_CP144375.1"/>
</dbReference>
<organism evidence="4 5">
    <name type="scientific">Kutzneria buriramensis</name>
    <dbReference type="NCBI Taxonomy" id="1045776"/>
    <lineage>
        <taxon>Bacteria</taxon>
        <taxon>Bacillati</taxon>
        <taxon>Actinomycetota</taxon>
        <taxon>Actinomycetes</taxon>
        <taxon>Pseudonocardiales</taxon>
        <taxon>Pseudonocardiaceae</taxon>
        <taxon>Kutzneria</taxon>
    </lineage>
</organism>